<accession>A0ABR0JHZ6</accession>
<evidence type="ECO:0000256" key="5">
    <source>
        <dbReference type="ARBA" id="ARBA00022605"/>
    </source>
</evidence>
<evidence type="ECO:0000256" key="8">
    <source>
        <dbReference type="ARBA" id="ARBA00023239"/>
    </source>
</evidence>
<dbReference type="Gene3D" id="3.40.50.1100">
    <property type="match status" value="2"/>
</dbReference>
<dbReference type="InterPro" id="IPR000634">
    <property type="entry name" value="Ser/Thr_deHydtase_PyrdxlP-BS"/>
</dbReference>
<evidence type="ECO:0000313" key="12">
    <source>
        <dbReference type="EMBL" id="KAK5065601.1"/>
    </source>
</evidence>
<evidence type="ECO:0000256" key="7">
    <source>
        <dbReference type="ARBA" id="ARBA00022898"/>
    </source>
</evidence>
<gene>
    <name evidence="12" type="primary">THR4</name>
    <name evidence="12" type="ORF">LTR69_003150</name>
</gene>
<feature type="compositionally biased region" description="Basic and acidic residues" evidence="9">
    <location>
        <begin position="325"/>
        <end position="345"/>
    </location>
</feature>
<feature type="region of interest" description="Disordered" evidence="9">
    <location>
        <begin position="324"/>
        <end position="345"/>
    </location>
</feature>
<dbReference type="PANTHER" id="PTHR42690">
    <property type="entry name" value="THREONINE SYNTHASE FAMILY MEMBER"/>
    <property type="match status" value="1"/>
</dbReference>
<dbReference type="Pfam" id="PF24857">
    <property type="entry name" value="THR4_C"/>
    <property type="match status" value="1"/>
</dbReference>
<dbReference type="PROSITE" id="PS00165">
    <property type="entry name" value="DEHYDRATASE_SER_THR"/>
    <property type="match status" value="1"/>
</dbReference>
<dbReference type="InterPro" id="IPR004450">
    <property type="entry name" value="Thr_synthase-like"/>
</dbReference>
<evidence type="ECO:0000256" key="2">
    <source>
        <dbReference type="ARBA" id="ARBA00004979"/>
    </source>
</evidence>
<organism evidence="12 13">
    <name type="scientific">Exophiala sideris</name>
    <dbReference type="NCBI Taxonomy" id="1016849"/>
    <lineage>
        <taxon>Eukaryota</taxon>
        <taxon>Fungi</taxon>
        <taxon>Dikarya</taxon>
        <taxon>Ascomycota</taxon>
        <taxon>Pezizomycotina</taxon>
        <taxon>Eurotiomycetes</taxon>
        <taxon>Chaetothyriomycetidae</taxon>
        <taxon>Chaetothyriales</taxon>
        <taxon>Herpotrichiellaceae</taxon>
        <taxon>Exophiala</taxon>
    </lineage>
</organism>
<evidence type="ECO:0000256" key="4">
    <source>
        <dbReference type="ARBA" id="ARBA00013028"/>
    </source>
</evidence>
<comment type="cofactor">
    <cofactor evidence="1">
        <name>pyridoxal 5'-phosphate</name>
        <dbReference type="ChEBI" id="CHEBI:597326"/>
    </cofactor>
</comment>
<comment type="caution">
    <text evidence="12">The sequence shown here is derived from an EMBL/GenBank/DDBJ whole genome shotgun (WGS) entry which is preliminary data.</text>
</comment>
<name>A0ABR0JHZ6_9EURO</name>
<dbReference type="InterPro" id="IPR036052">
    <property type="entry name" value="TrpB-like_PALP_sf"/>
</dbReference>
<dbReference type="InterPro" id="IPR037158">
    <property type="entry name" value="Thr_synth_N_sf"/>
</dbReference>
<keyword evidence="6" id="KW-0791">Threonine biosynthesis</keyword>
<keyword evidence="13" id="KW-1185">Reference proteome</keyword>
<evidence type="ECO:0000259" key="10">
    <source>
        <dbReference type="Pfam" id="PF00291"/>
    </source>
</evidence>
<proteinExistence type="inferred from homology"/>
<keyword evidence="7" id="KW-0663">Pyridoxal phosphate</keyword>
<dbReference type="SUPFAM" id="SSF53686">
    <property type="entry name" value="Tryptophan synthase beta subunit-like PLP-dependent enzymes"/>
    <property type="match status" value="1"/>
</dbReference>
<dbReference type="Gene3D" id="3.90.1380.10">
    <property type="entry name" value="Threonine synthase, N-terminal domain"/>
    <property type="match status" value="1"/>
</dbReference>
<dbReference type="CDD" id="cd01560">
    <property type="entry name" value="Thr-synth_2"/>
    <property type="match status" value="1"/>
</dbReference>
<evidence type="ECO:0000259" key="11">
    <source>
        <dbReference type="Pfam" id="PF14821"/>
    </source>
</evidence>
<keyword evidence="5" id="KW-0028">Amino-acid biosynthesis</keyword>
<dbReference type="NCBIfam" id="TIGR00260">
    <property type="entry name" value="thrC"/>
    <property type="match status" value="1"/>
</dbReference>
<comment type="similarity">
    <text evidence="3">Belongs to the threonine synthase family.</text>
</comment>
<sequence>MVANNSKYSSTRYHDTSLQEFFSFEEVVLKGLASDGGLFHPHDVPDVGSKYLDWKDLSFPDLAFQVMRLYIDEHEISNAELKSIVDRSYSTFRHPDTVPLVALDEQKGLYLLELFHGPTFAFKDVALQFLGNLFEFFLVRKNQNIKSGESRHHLTVIGATSGDTGSAAIYGLRGKKDVSIFIMFPDGKVSPVQEAQMTTVLDPNVHCLAVQGTFDDCQDYVKALFADPETNKIHHLAAVNSINWARILAQITYYFYAYFQLLRQNPSQKEIKFVVPTGNFGDILAGYYATRMGLPVSKLVIATNENDILHRFWQTGSYSKSAAKKSADEPHEGIKEDGAQAHEEGVKETYSPAMDILVSSNFERLLWHLSLEHELATNPDQKYEAAVHVAGGKIAGWFQELKKTGSFTVDKAILENAQNIFATHRVSNSETLSAIRDCYKGTAIAKKSYVLDPHSAIGVAASLREIETTASTKVPTVSLATAHPAKFAGAVELALQDEKAFDFASVLPEQFVGLNDQERRLLKVSSDEGLSGIRDIITKEVEKEKSQRNVYSCLRASRFEVVALEKAWQN</sequence>
<dbReference type="InterPro" id="IPR051166">
    <property type="entry name" value="Threonine_Synthase"/>
</dbReference>
<feature type="domain" description="Tryptophan synthase beta chain-like PALP" evidence="10">
    <location>
        <begin position="99"/>
        <end position="334"/>
    </location>
</feature>
<dbReference type="GO" id="GO:0004795">
    <property type="term" value="F:threonine synthase activity"/>
    <property type="evidence" value="ECO:0007669"/>
    <property type="project" value="UniProtKB-EC"/>
</dbReference>
<dbReference type="EMBL" id="JAVRRF010000005">
    <property type="protein sequence ID" value="KAK5065601.1"/>
    <property type="molecule type" value="Genomic_DNA"/>
</dbReference>
<keyword evidence="8 12" id="KW-0456">Lyase</keyword>
<evidence type="ECO:0000256" key="1">
    <source>
        <dbReference type="ARBA" id="ARBA00001933"/>
    </source>
</evidence>
<reference evidence="12 13" key="1">
    <citation type="submission" date="2023-08" db="EMBL/GenBank/DDBJ databases">
        <title>Black Yeasts Isolated from many extreme environments.</title>
        <authorList>
            <person name="Coleine C."/>
            <person name="Stajich J.E."/>
            <person name="Selbmann L."/>
        </authorList>
    </citation>
    <scope>NUCLEOTIDE SEQUENCE [LARGE SCALE GENOMIC DNA]</scope>
    <source>
        <strain evidence="12 13">CCFEE 6328</strain>
    </source>
</reference>
<dbReference type="EC" id="4.2.3.1" evidence="4"/>
<dbReference type="Proteomes" id="UP001345691">
    <property type="component" value="Unassembled WGS sequence"/>
</dbReference>
<dbReference type="PANTHER" id="PTHR42690:SF1">
    <property type="entry name" value="THREONINE SYNTHASE-LIKE 2"/>
    <property type="match status" value="1"/>
</dbReference>
<evidence type="ECO:0000256" key="9">
    <source>
        <dbReference type="SAM" id="MobiDB-lite"/>
    </source>
</evidence>
<evidence type="ECO:0000313" key="13">
    <source>
        <dbReference type="Proteomes" id="UP001345691"/>
    </source>
</evidence>
<evidence type="ECO:0000256" key="6">
    <source>
        <dbReference type="ARBA" id="ARBA00022697"/>
    </source>
</evidence>
<feature type="domain" description="Threonine synthase N-terminal" evidence="11">
    <location>
        <begin position="7"/>
        <end position="89"/>
    </location>
</feature>
<comment type="pathway">
    <text evidence="2">Amino-acid biosynthesis; L-threonine biosynthesis; L-threonine from L-aspartate: step 5/5.</text>
</comment>
<dbReference type="Pfam" id="PF00291">
    <property type="entry name" value="PALP"/>
    <property type="match status" value="1"/>
</dbReference>
<dbReference type="Pfam" id="PF14821">
    <property type="entry name" value="Thr_synth_N"/>
    <property type="match status" value="1"/>
</dbReference>
<protein>
    <recommendedName>
        <fullName evidence="4">threonine synthase</fullName>
        <ecNumber evidence="4">4.2.3.1</ecNumber>
    </recommendedName>
</protein>
<evidence type="ECO:0000256" key="3">
    <source>
        <dbReference type="ARBA" id="ARBA00005517"/>
    </source>
</evidence>
<dbReference type="InterPro" id="IPR001926">
    <property type="entry name" value="TrpB-like_PALP"/>
</dbReference>
<dbReference type="InterPro" id="IPR029144">
    <property type="entry name" value="Thr_synth_N"/>
</dbReference>